<dbReference type="PANTHER" id="PTHR34109:SF1">
    <property type="entry name" value="VOC DOMAIN-CONTAINING PROTEIN"/>
    <property type="match status" value="1"/>
</dbReference>
<dbReference type="InterPro" id="IPR037523">
    <property type="entry name" value="VOC_core"/>
</dbReference>
<evidence type="ECO:0000313" key="3">
    <source>
        <dbReference type="Proteomes" id="UP001056756"/>
    </source>
</evidence>
<dbReference type="SUPFAM" id="SSF54593">
    <property type="entry name" value="Glyoxalase/Bleomycin resistance protein/Dihydroxybiphenyl dioxygenase"/>
    <property type="match status" value="1"/>
</dbReference>
<dbReference type="AlphaFoldDB" id="A0A9J6ZGM9"/>
<feature type="domain" description="VOC" evidence="1">
    <location>
        <begin position="22"/>
        <end position="150"/>
    </location>
</feature>
<dbReference type="PANTHER" id="PTHR34109">
    <property type="entry name" value="BNAUNNG04460D PROTEIN-RELATED"/>
    <property type="match status" value="1"/>
</dbReference>
<evidence type="ECO:0000313" key="2">
    <source>
        <dbReference type="EMBL" id="URN95347.1"/>
    </source>
</evidence>
<dbReference type="Proteomes" id="UP001056756">
    <property type="component" value="Chromosome"/>
</dbReference>
<dbReference type="EMBL" id="CP097899">
    <property type="protein sequence ID" value="URN95347.1"/>
    <property type="molecule type" value="Genomic_DNA"/>
</dbReference>
<dbReference type="Pfam" id="PF00903">
    <property type="entry name" value="Glyoxalase"/>
    <property type="match status" value="1"/>
</dbReference>
<dbReference type="InterPro" id="IPR029068">
    <property type="entry name" value="Glyas_Bleomycin-R_OHBP_Dase"/>
</dbReference>
<dbReference type="KEGG" id="plig:NAG76_03545"/>
<evidence type="ECO:0000259" key="1">
    <source>
        <dbReference type="PROSITE" id="PS51819"/>
    </source>
</evidence>
<sequence>MTEQEKISGKSGTYITNGKPNGYTMLTPFIVVSNPTEAIAFYEKVFGVKTKSVTEFGDEGNKVIVHADIDFGNGYLQLGAATTAFGLVSPPGDGQACYSIGIYVPDVDHTFGLAIENGATAREPVSHFVSGDRYGSIVDPYGVRWSIMTRVDDISEEESFRRVADWSNNL</sequence>
<dbReference type="InterPro" id="IPR004360">
    <property type="entry name" value="Glyas_Fos-R_dOase_dom"/>
</dbReference>
<dbReference type="PROSITE" id="PS51819">
    <property type="entry name" value="VOC"/>
    <property type="match status" value="1"/>
</dbReference>
<protein>
    <submittedName>
        <fullName evidence="2">VOC family protein</fullName>
    </submittedName>
</protein>
<gene>
    <name evidence="2" type="ORF">NAG76_03545</name>
</gene>
<organism evidence="2 3">
    <name type="scientific">Candidatus Pristimantibacillus lignocellulolyticus</name>
    <dbReference type="NCBI Taxonomy" id="2994561"/>
    <lineage>
        <taxon>Bacteria</taxon>
        <taxon>Bacillati</taxon>
        <taxon>Bacillota</taxon>
        <taxon>Bacilli</taxon>
        <taxon>Bacillales</taxon>
        <taxon>Paenibacillaceae</taxon>
        <taxon>Candidatus Pristimantibacillus</taxon>
    </lineage>
</organism>
<name>A0A9J6ZGM9_9BACL</name>
<reference evidence="2" key="1">
    <citation type="submission" date="2022-05" db="EMBL/GenBank/DDBJ databases">
        <title>Novel bacterial taxa in a minimal lignocellulolytic consortium and its capacity to transform plastics disclosed by genome-resolved metagenomics.</title>
        <authorList>
            <person name="Rodriguez C.A.D."/>
            <person name="Diaz-Garcia L."/>
            <person name="Herrera K."/>
            <person name="Tarazona N.A."/>
            <person name="Sproer C."/>
            <person name="Overmann J."/>
            <person name="Jimenez D.J."/>
        </authorList>
    </citation>
    <scope>NUCLEOTIDE SEQUENCE</scope>
    <source>
        <strain evidence="2">MAG5</strain>
    </source>
</reference>
<accession>A0A9J6ZGM9</accession>
<proteinExistence type="predicted"/>
<dbReference type="Gene3D" id="3.30.720.110">
    <property type="match status" value="1"/>
</dbReference>
<dbReference type="Gene3D" id="3.30.720.120">
    <property type="match status" value="1"/>
</dbReference>